<evidence type="ECO:0000313" key="1">
    <source>
        <dbReference type="EMBL" id="MDR6555442.1"/>
    </source>
</evidence>
<reference evidence="1 2" key="1">
    <citation type="submission" date="2023-07" db="EMBL/GenBank/DDBJ databases">
        <title>Sorghum-associated microbial communities from plants grown in Nebraska, USA.</title>
        <authorList>
            <person name="Schachtman D."/>
        </authorList>
    </citation>
    <scope>NUCLEOTIDE SEQUENCE [LARGE SCALE GENOMIC DNA]</scope>
    <source>
        <strain evidence="1 2">CC258</strain>
    </source>
</reference>
<proteinExistence type="predicted"/>
<protein>
    <submittedName>
        <fullName evidence="1">Uncharacterized protein</fullName>
    </submittedName>
</protein>
<dbReference type="EMBL" id="JAVDSB010000030">
    <property type="protein sequence ID" value="MDR6555442.1"/>
    <property type="molecule type" value="Genomic_DNA"/>
</dbReference>
<comment type="caution">
    <text evidence="1">The sequence shown here is derived from an EMBL/GenBank/DDBJ whole genome shotgun (WGS) entry which is preliminary data.</text>
</comment>
<name>A0ABU1P8S1_9BACL</name>
<sequence>MAVTFTLFAGGTIDISVNDIYDIIRNATFSVLTTRSHGSFAIVLS</sequence>
<gene>
    <name evidence="1" type="ORF">J2736_006704</name>
</gene>
<organism evidence="1 2">
    <name type="scientific">Paenibacillus qinlingensis</name>
    <dbReference type="NCBI Taxonomy" id="1837343"/>
    <lineage>
        <taxon>Bacteria</taxon>
        <taxon>Bacillati</taxon>
        <taxon>Bacillota</taxon>
        <taxon>Bacilli</taxon>
        <taxon>Bacillales</taxon>
        <taxon>Paenibacillaceae</taxon>
        <taxon>Paenibacillus</taxon>
    </lineage>
</organism>
<evidence type="ECO:0000313" key="2">
    <source>
        <dbReference type="Proteomes" id="UP001267290"/>
    </source>
</evidence>
<accession>A0ABU1P8S1</accession>
<dbReference type="Proteomes" id="UP001267290">
    <property type="component" value="Unassembled WGS sequence"/>
</dbReference>
<keyword evidence="2" id="KW-1185">Reference proteome</keyword>